<protein>
    <submittedName>
        <fullName evidence="1">Uncharacterized protein</fullName>
    </submittedName>
</protein>
<name>A0ACC2L2S2_PERAE</name>
<organism evidence="1 2">
    <name type="scientific">Persea americana</name>
    <name type="common">Avocado</name>
    <dbReference type="NCBI Taxonomy" id="3435"/>
    <lineage>
        <taxon>Eukaryota</taxon>
        <taxon>Viridiplantae</taxon>
        <taxon>Streptophyta</taxon>
        <taxon>Embryophyta</taxon>
        <taxon>Tracheophyta</taxon>
        <taxon>Spermatophyta</taxon>
        <taxon>Magnoliopsida</taxon>
        <taxon>Magnoliidae</taxon>
        <taxon>Laurales</taxon>
        <taxon>Lauraceae</taxon>
        <taxon>Persea</taxon>
    </lineage>
</organism>
<sequence length="341" mass="39443">MVPLGFRFDPTDEELIYYLWIKNNGWVLPSDAIMEYNVYACNPDQLPRHFNHRMGNDLYFFTTRERKYLKGSRPSRTAGDGFWKATSIEKKVLGGDQSIIGYKKTLVFYYKEKNKKTSWIMHEYRIDKTDGSIGKESLKMDGFVICRIYERRTKASKSDTRMDDHMIQSLEYDTRTPISSVQSAEGDAIELMQLCQGESNCFTDEMTKASKFDTRMNDHLILSFEYDTCTPISSLQSAEGDAIELPQLCEAQDDCFIEEMTKASKSDTRMDDHMIPSFEFDTRTPISSLQSAEGDAIELMQFCEGESNYSFIEEMLLKDDDKQGLYDIPIHPSLLDCFNYM</sequence>
<keyword evidence="2" id="KW-1185">Reference proteome</keyword>
<dbReference type="Proteomes" id="UP001234297">
    <property type="component" value="Chromosome 6"/>
</dbReference>
<evidence type="ECO:0000313" key="1">
    <source>
        <dbReference type="EMBL" id="KAJ8627720.1"/>
    </source>
</evidence>
<reference evidence="1 2" key="1">
    <citation type="journal article" date="2022" name="Hortic Res">
        <title>A haplotype resolved chromosomal level avocado genome allows analysis of novel avocado genes.</title>
        <authorList>
            <person name="Nath O."/>
            <person name="Fletcher S.J."/>
            <person name="Hayward A."/>
            <person name="Shaw L.M."/>
            <person name="Masouleh A.K."/>
            <person name="Furtado A."/>
            <person name="Henry R.J."/>
            <person name="Mitter N."/>
        </authorList>
    </citation>
    <scope>NUCLEOTIDE SEQUENCE [LARGE SCALE GENOMIC DNA]</scope>
    <source>
        <strain evidence="2">cv. Hass</strain>
    </source>
</reference>
<evidence type="ECO:0000313" key="2">
    <source>
        <dbReference type="Proteomes" id="UP001234297"/>
    </source>
</evidence>
<gene>
    <name evidence="1" type="ORF">MRB53_021027</name>
</gene>
<comment type="caution">
    <text evidence="1">The sequence shown here is derived from an EMBL/GenBank/DDBJ whole genome shotgun (WGS) entry which is preliminary data.</text>
</comment>
<proteinExistence type="predicted"/>
<dbReference type="EMBL" id="CM056814">
    <property type="protein sequence ID" value="KAJ8627720.1"/>
    <property type="molecule type" value="Genomic_DNA"/>
</dbReference>
<accession>A0ACC2L2S2</accession>